<evidence type="ECO:0000313" key="2">
    <source>
        <dbReference type="EMBL" id="NJB68866.1"/>
    </source>
</evidence>
<comment type="caution">
    <text evidence="2">The sequence shown here is derived from an EMBL/GenBank/DDBJ whole genome shotgun (WGS) entry which is preliminary data.</text>
</comment>
<dbReference type="RefSeq" id="WP_167941899.1">
    <property type="nucleotide sequence ID" value="NZ_JAATJA010000002.1"/>
</dbReference>
<gene>
    <name evidence="2" type="ORF">GGQ74_002539</name>
</gene>
<dbReference type="PROSITE" id="PS51833">
    <property type="entry name" value="HDOD"/>
    <property type="match status" value="1"/>
</dbReference>
<dbReference type="SUPFAM" id="SSF141868">
    <property type="entry name" value="EAL domain-like"/>
    <property type="match status" value="1"/>
</dbReference>
<name>A0A846QJ21_9BACT</name>
<evidence type="ECO:0000313" key="3">
    <source>
        <dbReference type="Proteomes" id="UP000580856"/>
    </source>
</evidence>
<organism evidence="2 3">
    <name type="scientific">Desulfobaculum xiamenense</name>
    <dbReference type="NCBI Taxonomy" id="995050"/>
    <lineage>
        <taxon>Bacteria</taxon>
        <taxon>Pseudomonadati</taxon>
        <taxon>Thermodesulfobacteriota</taxon>
        <taxon>Desulfovibrionia</taxon>
        <taxon>Desulfovibrionales</taxon>
        <taxon>Desulfovibrionaceae</taxon>
        <taxon>Desulfobaculum</taxon>
    </lineage>
</organism>
<dbReference type="InterPro" id="IPR013976">
    <property type="entry name" value="HDOD"/>
</dbReference>
<dbReference type="PANTHER" id="PTHR33525:SF4">
    <property type="entry name" value="CYCLIC DI-GMP PHOSPHODIESTERASE CDGJ"/>
    <property type="match status" value="1"/>
</dbReference>
<reference evidence="2 3" key="1">
    <citation type="submission" date="2020-03" db="EMBL/GenBank/DDBJ databases">
        <title>Genomic Encyclopedia of Type Strains, Phase IV (KMG-IV): sequencing the most valuable type-strain genomes for metagenomic binning, comparative biology and taxonomic classification.</title>
        <authorList>
            <person name="Goeker M."/>
        </authorList>
    </citation>
    <scope>NUCLEOTIDE SEQUENCE [LARGE SCALE GENOMIC DNA]</scope>
    <source>
        <strain evidence="2 3">DSM 24233</strain>
    </source>
</reference>
<dbReference type="PIRSF" id="PIRSF003180">
    <property type="entry name" value="DiGMPpdiest_YuxH"/>
    <property type="match status" value="1"/>
</dbReference>
<accession>A0A846QJ21</accession>
<dbReference type="Pfam" id="PF08668">
    <property type="entry name" value="HDOD"/>
    <property type="match status" value="1"/>
</dbReference>
<dbReference type="Proteomes" id="UP000580856">
    <property type="component" value="Unassembled WGS sequence"/>
</dbReference>
<dbReference type="EMBL" id="JAATJA010000002">
    <property type="protein sequence ID" value="NJB68866.1"/>
    <property type="molecule type" value="Genomic_DNA"/>
</dbReference>
<dbReference type="AlphaFoldDB" id="A0A846QJ21"/>
<dbReference type="SUPFAM" id="SSF109604">
    <property type="entry name" value="HD-domain/PDEase-like"/>
    <property type="match status" value="1"/>
</dbReference>
<dbReference type="InterPro" id="IPR052340">
    <property type="entry name" value="RNase_Y/CdgJ"/>
</dbReference>
<keyword evidence="3" id="KW-1185">Reference proteome</keyword>
<protein>
    <submittedName>
        <fullName evidence="2">EAL and modified HD-GYP domain-containing signal transduction protein</fullName>
    </submittedName>
</protein>
<proteinExistence type="predicted"/>
<dbReference type="Gene3D" id="1.10.3210.10">
    <property type="entry name" value="Hypothetical protein af1432"/>
    <property type="match status" value="1"/>
</dbReference>
<feature type="domain" description="HDOD" evidence="1">
    <location>
        <begin position="198"/>
        <end position="387"/>
    </location>
</feature>
<dbReference type="PANTHER" id="PTHR33525">
    <property type="match status" value="1"/>
</dbReference>
<sequence length="409" mass="46017">MHREPTTSNNVLATFFTRQPIFATDYTVWGYELVFSTETGRELDELLPPAPTDAGARFTATSLCEAGKTVLIDFRQNALSAMPPGKTVIVIPDQPMNDDLEMVFTLLKRRGYAVAIDTDESFLPQETSVRLADFVLIDTIACDARRIEAIREHCQNGSQLVARHVQDRQHLAEVRAAGCVLFSGPFFAVPENLDRRELTSHESSRFQLLEIIERAEEDFDELSAAIRNDAALSYRLLTYLNSAAFSFPERINSIKQAVVILGWKQLSHWLRIIVFTDLNPDIRTEELLITALKRAKFFEILARAKKSPDFDPDQIFLLGLFSMLESILEMPMNAIVARLPLSQELRDALLGAPSPHRDWLDMVNCYELAGWERLESIVAGLGFDFATITNAYNAALAWADAFTRHSSSA</sequence>
<dbReference type="InterPro" id="IPR035919">
    <property type="entry name" value="EAL_sf"/>
</dbReference>
<evidence type="ECO:0000259" key="1">
    <source>
        <dbReference type="PROSITE" id="PS51833"/>
    </source>
</evidence>
<dbReference type="InterPro" id="IPR014408">
    <property type="entry name" value="dGMP_Pdiesterase_EAL/HD-GYP"/>
</dbReference>